<feature type="domain" description="Bms1-type G" evidence="12">
    <location>
        <begin position="82"/>
        <end position="247"/>
    </location>
</feature>
<feature type="compositionally biased region" description="Basic and acidic residues" evidence="11">
    <location>
        <begin position="575"/>
        <end position="589"/>
    </location>
</feature>
<dbReference type="GO" id="GO:0005525">
    <property type="term" value="F:GTP binding"/>
    <property type="evidence" value="ECO:0007669"/>
    <property type="project" value="UniProtKB-KW"/>
</dbReference>
<dbReference type="GO" id="GO:0032040">
    <property type="term" value="C:small-subunit processome"/>
    <property type="evidence" value="ECO:0007669"/>
    <property type="project" value="UniProtKB-ARBA"/>
</dbReference>
<evidence type="ECO:0000259" key="12">
    <source>
        <dbReference type="PROSITE" id="PS51714"/>
    </source>
</evidence>
<dbReference type="AlphaFoldDB" id="A0A7R9A278"/>
<keyword evidence="6" id="KW-0067">ATP-binding</keyword>
<dbReference type="InterPro" id="IPR027417">
    <property type="entry name" value="P-loop_NTPase"/>
</dbReference>
<dbReference type="InterPro" id="IPR007034">
    <property type="entry name" value="BMS1_TSR1_C"/>
</dbReference>
<dbReference type="CDD" id="cd01882">
    <property type="entry name" value="BMS1"/>
    <property type="match status" value="1"/>
</dbReference>
<evidence type="ECO:0000256" key="11">
    <source>
        <dbReference type="SAM" id="MobiDB-lite"/>
    </source>
</evidence>
<dbReference type="InterPro" id="IPR039761">
    <property type="entry name" value="Bms1/Tsr1"/>
</dbReference>
<gene>
    <name evidence="13" type="ORF">DSTB1V02_LOCUS534</name>
</gene>
<sequence length="1014" mass="116183">MKGETDEEKKKAHRPRNAGRKAEKKKKRQEGDLIERAQAAKQNPKAFAVKSAVKAERLFRRTQDLIVKKQHIPEVDRTPTEPPPIVVAIVGPPKVGKTTLLRCLIKNFTRQRMNQINGPVTVVIGKKRRVTFLECNNDINCMIDIAKVADLVLLLVDAWFGFEMETFEFLNICQVHGFPRIMGVLTHLDYFKNNKQLRKTKKTLKHRFWTEIYPGAKLFYLSGMVHSEYQKTEVKNLGRFISVMKFRPLQWRTSHPYVVVDRVEDLTSMEVVRQNSKANRYAALYGYVRGIHLKPDTSLHIPGTRKKRSLNEKERIIYAPMSGVGGLLYDKDAVYVDVKESTSMQESQVVGKEGEASSPEWRKTSGLMGLGSLISGDLTPLDQRLQESQVRLFSSAEPIKAADFQCDVEVIEEGDGRKRRRVVFPSASEEIPEGNERDDDASASEEENKNDSDGEAELQEGIEDDEEGNEEEDSDVEEEEAEAEEDEEEAEEDEEEAEAEEDEEEAEEDEEEAEAKEDEEEAEAKEDEEEEEGEMEESCLKWKVNLREKAAHAFYQQLASPSNLKRLVYGSGVKGRESVGVETSEREDPGSMESEDEDNLGGLFKITKKKAIGKFQSPDSNPQDSALFFVDHLQDWSQSSVKEEIQDCFVTGKWERGKDAQTLLAMDVDGDDDQEVFGDFEDLETGKTYQGENKEHEEGIETGEEQRLEKKKEMKDMFDAEYDDKTHSSESYYDEWRKQLDYQAQLNRSEFEGLDENLRCQYEGYRPGMYVRVELRNVPSEFFLHFHPSYPIILGGLLLGEENLTCVQVYLFPSFSRTILDLDRSVEVVKKLKIVGTPMTIHKKTAFVRGMFTTPLEAAKFEGASVKTASGIRGCIKKALTSGKHPGVVRCTFEDRILLSDVVFLRTWYPIQLPKLYAPMKTLLLPMLERMQWQGMKTVGQLKREQGIRALPNPDQLYTPVEREWKEFRPLQIPKSLQKNLPYKDKRKLPGKKRKVPSDEQRLTIIPEPHEQKV</sequence>
<feature type="region of interest" description="Disordered" evidence="11">
    <location>
        <begin position="976"/>
        <end position="1014"/>
    </location>
</feature>
<evidence type="ECO:0000256" key="4">
    <source>
        <dbReference type="ARBA" id="ARBA00022741"/>
    </source>
</evidence>
<keyword evidence="7" id="KW-0342">GTP-binding</keyword>
<dbReference type="SMART" id="SM00785">
    <property type="entry name" value="AARP2CN"/>
    <property type="match status" value="1"/>
</dbReference>
<feature type="region of interest" description="Disordered" evidence="11">
    <location>
        <begin position="415"/>
        <end position="538"/>
    </location>
</feature>
<dbReference type="Proteomes" id="UP000677054">
    <property type="component" value="Unassembled WGS sequence"/>
</dbReference>
<comment type="catalytic activity">
    <reaction evidence="9">
        <text>GTP + H2O = GDP + phosphate + H(+)</text>
        <dbReference type="Rhea" id="RHEA:19669"/>
        <dbReference type="ChEBI" id="CHEBI:15377"/>
        <dbReference type="ChEBI" id="CHEBI:15378"/>
        <dbReference type="ChEBI" id="CHEBI:37565"/>
        <dbReference type="ChEBI" id="CHEBI:43474"/>
        <dbReference type="ChEBI" id="CHEBI:58189"/>
    </reaction>
    <physiologicalReaction direction="left-to-right" evidence="9">
        <dbReference type="Rhea" id="RHEA:19670"/>
    </physiologicalReaction>
</comment>
<accession>A0A7R9A278</accession>
<evidence type="ECO:0000256" key="9">
    <source>
        <dbReference type="ARBA" id="ARBA00049117"/>
    </source>
</evidence>
<dbReference type="EMBL" id="CAJPEV010000038">
    <property type="protein sequence ID" value="CAG0879328.1"/>
    <property type="molecule type" value="Genomic_DNA"/>
</dbReference>
<evidence type="ECO:0000256" key="2">
    <source>
        <dbReference type="ARBA" id="ARBA00022517"/>
    </source>
</evidence>
<keyword evidence="2" id="KW-0690">Ribosome biogenesis</keyword>
<evidence type="ECO:0000256" key="7">
    <source>
        <dbReference type="ARBA" id="ARBA00023134"/>
    </source>
</evidence>
<dbReference type="PROSITE" id="PS51714">
    <property type="entry name" value="G_BMS1"/>
    <property type="match status" value="1"/>
</dbReference>
<dbReference type="EMBL" id="LR899555">
    <property type="protein sequence ID" value="CAD7240513.1"/>
    <property type="molecule type" value="Genomic_DNA"/>
</dbReference>
<dbReference type="GO" id="GO:0000462">
    <property type="term" value="P:maturation of SSU-rRNA from tricistronic rRNA transcript (SSU-rRNA, 5.8S rRNA, LSU-rRNA)"/>
    <property type="evidence" value="ECO:0007669"/>
    <property type="project" value="TreeGrafter"/>
</dbReference>
<dbReference type="GO" id="GO:0000479">
    <property type="term" value="P:endonucleolytic cleavage of tricistronic rRNA transcript (SSU-rRNA, 5.8S rRNA, LSU-rRNA)"/>
    <property type="evidence" value="ECO:0007669"/>
    <property type="project" value="TreeGrafter"/>
</dbReference>
<keyword evidence="8" id="KW-0539">Nucleus</keyword>
<keyword evidence="14" id="KW-1185">Reference proteome</keyword>
<feature type="compositionally biased region" description="Acidic residues" evidence="11">
    <location>
        <begin position="453"/>
        <end position="537"/>
    </location>
</feature>
<evidence type="ECO:0000256" key="8">
    <source>
        <dbReference type="ARBA" id="ARBA00023242"/>
    </source>
</evidence>
<dbReference type="FunFam" id="3.40.50.300:FF:000105">
    <property type="entry name" value="BMS1 ribosome biogenesis factor"/>
    <property type="match status" value="1"/>
</dbReference>
<protein>
    <recommendedName>
        <fullName evidence="12">Bms1-type G domain-containing protein</fullName>
    </recommendedName>
</protein>
<dbReference type="InterPro" id="IPR012948">
    <property type="entry name" value="AARP2CN"/>
</dbReference>
<comment type="similarity">
    <text evidence="10">Belongs to the TRAFAC class translation factor GTPase superfamily. Bms1-like GTPase family. BMS1 subfamily.</text>
</comment>
<feature type="region of interest" description="Disordered" evidence="11">
    <location>
        <begin position="575"/>
        <end position="600"/>
    </location>
</feature>
<dbReference type="GO" id="GO:0003924">
    <property type="term" value="F:GTPase activity"/>
    <property type="evidence" value="ECO:0007669"/>
    <property type="project" value="TreeGrafter"/>
</dbReference>
<comment type="subcellular location">
    <subcellularLocation>
        <location evidence="1">Nucleus</location>
        <location evidence="1">Nucleolus</location>
    </subcellularLocation>
</comment>
<feature type="compositionally biased region" description="Acidic residues" evidence="11">
    <location>
        <begin position="430"/>
        <end position="445"/>
    </location>
</feature>
<feature type="compositionally biased region" description="Basic residues" evidence="11">
    <location>
        <begin position="11"/>
        <end position="28"/>
    </location>
</feature>
<feature type="compositionally biased region" description="Basic residues" evidence="11">
    <location>
        <begin position="985"/>
        <end position="995"/>
    </location>
</feature>
<dbReference type="InterPro" id="IPR037875">
    <property type="entry name" value="Bms1_N"/>
</dbReference>
<keyword evidence="3" id="KW-0597">Phosphoprotein</keyword>
<name>A0A7R9A278_9CRUS</name>
<feature type="region of interest" description="Disordered" evidence="11">
    <location>
        <begin position="1"/>
        <end position="41"/>
    </location>
</feature>
<dbReference type="GO" id="GO:0005654">
    <property type="term" value="C:nucleoplasm"/>
    <property type="evidence" value="ECO:0007669"/>
    <property type="project" value="UniProtKB-ARBA"/>
</dbReference>
<evidence type="ECO:0000313" key="14">
    <source>
        <dbReference type="Proteomes" id="UP000677054"/>
    </source>
</evidence>
<evidence type="ECO:0000256" key="10">
    <source>
        <dbReference type="ARBA" id="ARBA00061391"/>
    </source>
</evidence>
<evidence type="ECO:0000256" key="5">
    <source>
        <dbReference type="ARBA" id="ARBA00022801"/>
    </source>
</evidence>
<reference evidence="13" key="1">
    <citation type="submission" date="2020-11" db="EMBL/GenBank/DDBJ databases">
        <authorList>
            <person name="Tran Van P."/>
        </authorList>
    </citation>
    <scope>NUCLEOTIDE SEQUENCE</scope>
</reference>
<dbReference type="OrthoDB" id="10260897at2759"/>
<feature type="compositionally biased region" description="Basic and acidic residues" evidence="11">
    <location>
        <begin position="996"/>
        <end position="1014"/>
    </location>
</feature>
<dbReference type="SMART" id="SM01362">
    <property type="entry name" value="DUF663"/>
    <property type="match status" value="1"/>
</dbReference>
<dbReference type="Gene3D" id="3.40.50.300">
    <property type="entry name" value="P-loop containing nucleotide triphosphate hydrolases"/>
    <property type="match status" value="1"/>
</dbReference>
<evidence type="ECO:0000256" key="6">
    <source>
        <dbReference type="ARBA" id="ARBA00022840"/>
    </source>
</evidence>
<feature type="compositionally biased region" description="Basic and acidic residues" evidence="11">
    <location>
        <begin position="1"/>
        <end position="10"/>
    </location>
</feature>
<keyword evidence="5" id="KW-0378">Hydrolase</keyword>
<dbReference type="Pfam" id="PF08142">
    <property type="entry name" value="AARP2CN"/>
    <property type="match status" value="1"/>
</dbReference>
<dbReference type="InterPro" id="IPR030387">
    <property type="entry name" value="G_Bms1/Tsr1_dom"/>
</dbReference>
<dbReference type="SUPFAM" id="SSF52540">
    <property type="entry name" value="P-loop containing nucleoside triphosphate hydrolases"/>
    <property type="match status" value="1"/>
</dbReference>
<organism evidence="13">
    <name type="scientific">Darwinula stevensoni</name>
    <dbReference type="NCBI Taxonomy" id="69355"/>
    <lineage>
        <taxon>Eukaryota</taxon>
        <taxon>Metazoa</taxon>
        <taxon>Ecdysozoa</taxon>
        <taxon>Arthropoda</taxon>
        <taxon>Crustacea</taxon>
        <taxon>Oligostraca</taxon>
        <taxon>Ostracoda</taxon>
        <taxon>Podocopa</taxon>
        <taxon>Podocopida</taxon>
        <taxon>Darwinulocopina</taxon>
        <taxon>Darwinuloidea</taxon>
        <taxon>Darwinulidae</taxon>
        <taxon>Darwinula</taxon>
    </lineage>
</organism>
<proteinExistence type="inferred from homology"/>
<keyword evidence="4" id="KW-0547">Nucleotide-binding</keyword>
<dbReference type="GO" id="GO:0030686">
    <property type="term" value="C:90S preribosome"/>
    <property type="evidence" value="ECO:0007669"/>
    <property type="project" value="TreeGrafter"/>
</dbReference>
<dbReference type="GO" id="GO:0034511">
    <property type="term" value="F:U3 snoRNA binding"/>
    <property type="evidence" value="ECO:0007669"/>
    <property type="project" value="TreeGrafter"/>
</dbReference>
<dbReference type="GO" id="GO:0005524">
    <property type="term" value="F:ATP binding"/>
    <property type="evidence" value="ECO:0007669"/>
    <property type="project" value="UniProtKB-KW"/>
</dbReference>
<dbReference type="PANTHER" id="PTHR12858">
    <property type="entry name" value="RIBOSOME BIOGENESIS PROTEIN"/>
    <property type="match status" value="1"/>
</dbReference>
<dbReference type="PANTHER" id="PTHR12858:SF2">
    <property type="entry name" value="RIBOSOME BIOGENESIS PROTEIN BMS1 HOMOLOG"/>
    <property type="match status" value="1"/>
</dbReference>
<evidence type="ECO:0000256" key="1">
    <source>
        <dbReference type="ARBA" id="ARBA00004604"/>
    </source>
</evidence>
<evidence type="ECO:0000313" key="13">
    <source>
        <dbReference type="EMBL" id="CAD7240513.1"/>
    </source>
</evidence>
<evidence type="ECO:0000256" key="3">
    <source>
        <dbReference type="ARBA" id="ARBA00022553"/>
    </source>
</evidence>
<dbReference type="Pfam" id="PF04950">
    <property type="entry name" value="RIBIOP_C"/>
    <property type="match status" value="2"/>
</dbReference>